<evidence type="ECO:0000313" key="6">
    <source>
        <dbReference type="EMBL" id="PEH89891.1"/>
    </source>
</evidence>
<dbReference type="SUPFAM" id="SSF46689">
    <property type="entry name" value="Homeodomain-like"/>
    <property type="match status" value="1"/>
</dbReference>
<evidence type="ECO:0000313" key="7">
    <source>
        <dbReference type="Proteomes" id="UP000220246"/>
    </source>
</evidence>
<proteinExistence type="predicted"/>
<keyword evidence="2" id="KW-0238">DNA-binding</keyword>
<dbReference type="GO" id="GO:0003700">
    <property type="term" value="F:DNA-binding transcription factor activity"/>
    <property type="evidence" value="ECO:0007669"/>
    <property type="project" value="InterPro"/>
</dbReference>
<dbReference type="InterPro" id="IPR018062">
    <property type="entry name" value="HTH_AraC-typ_CS"/>
</dbReference>
<dbReference type="Gene3D" id="1.10.10.60">
    <property type="entry name" value="Homeodomain-like"/>
    <property type="match status" value="1"/>
</dbReference>
<comment type="caution">
    <text evidence="6">The sequence shown here is derived from an EMBL/GenBank/DDBJ whole genome shotgun (WGS) entry which is preliminary data.</text>
</comment>
<dbReference type="GO" id="GO:0005829">
    <property type="term" value="C:cytosol"/>
    <property type="evidence" value="ECO:0007669"/>
    <property type="project" value="TreeGrafter"/>
</dbReference>
<dbReference type="PROSITE" id="PS01124">
    <property type="entry name" value="HTH_ARAC_FAMILY_2"/>
    <property type="match status" value="1"/>
</dbReference>
<dbReference type="PROSITE" id="PS00041">
    <property type="entry name" value="HTH_ARAC_FAMILY_1"/>
    <property type="match status" value="1"/>
</dbReference>
<dbReference type="STRING" id="1219032.GCA_001515545_00544"/>
<dbReference type="GeneID" id="80802108"/>
<evidence type="ECO:0000256" key="4">
    <source>
        <dbReference type="SAM" id="MobiDB-lite"/>
    </source>
</evidence>
<keyword evidence="1" id="KW-0805">Transcription regulation</keyword>
<dbReference type="PANTHER" id="PTHR47894">
    <property type="entry name" value="HTH-TYPE TRANSCRIPTIONAL REGULATOR GADX"/>
    <property type="match status" value="1"/>
</dbReference>
<reference evidence="7" key="1">
    <citation type="submission" date="2017-09" db="EMBL/GenBank/DDBJ databases">
        <title>FDA dAtabase for Regulatory Grade micrObial Sequences (FDA-ARGOS): Supporting development and validation of Infectious Disease Dx tests.</title>
        <authorList>
            <person name="Minogue T."/>
            <person name="Wolcott M."/>
            <person name="Wasieloski L."/>
            <person name="Aguilar W."/>
            <person name="Moore D."/>
            <person name="Tallon L."/>
            <person name="Sadzewicz L."/>
            <person name="Ott S."/>
            <person name="Zhao X."/>
            <person name="Nagaraj S."/>
            <person name="Vavikolanu K."/>
            <person name="Aluvathingal J."/>
            <person name="Nadendla S."/>
            <person name="Sichtig H."/>
        </authorList>
    </citation>
    <scope>NUCLEOTIDE SEQUENCE [LARGE SCALE GENOMIC DNA]</scope>
    <source>
        <strain evidence="7">FDAARGOS_394</strain>
    </source>
</reference>
<dbReference type="Proteomes" id="UP000220246">
    <property type="component" value="Unassembled WGS sequence"/>
</dbReference>
<dbReference type="InterPro" id="IPR018060">
    <property type="entry name" value="HTH_AraC"/>
</dbReference>
<dbReference type="OrthoDB" id="8584243at2"/>
<accession>A0A2A7UXH9</accession>
<dbReference type="AlphaFoldDB" id="A0A2A7UXH9"/>
<dbReference type="RefSeq" id="WP_083520223.1">
    <property type="nucleotide sequence ID" value="NZ_PDEA01000001.1"/>
</dbReference>
<dbReference type="SMART" id="SM00342">
    <property type="entry name" value="HTH_ARAC"/>
    <property type="match status" value="1"/>
</dbReference>
<name>A0A2A7UXH9_COMTR</name>
<gene>
    <name evidence="6" type="ORF">CRM82_15900</name>
</gene>
<feature type="region of interest" description="Disordered" evidence="4">
    <location>
        <begin position="1"/>
        <end position="23"/>
    </location>
</feature>
<evidence type="ECO:0000256" key="1">
    <source>
        <dbReference type="ARBA" id="ARBA00023015"/>
    </source>
</evidence>
<dbReference type="EMBL" id="PDEA01000001">
    <property type="protein sequence ID" value="PEH89891.1"/>
    <property type="molecule type" value="Genomic_DNA"/>
</dbReference>
<sequence length="308" mass="33043">MAVTQPAPQTAPPAAHHAAHPAAPLAAATDAADAGNLPWLLPAGAPIWRRGLCTVAQPCLKLVQHTPRFLFQDATVLLIAAGRLDMDSGSHRIGVDTPASLLLVGANTCADLRKTPGGMEQRFRSVFLTLSPELLEAFRRGRDMGEDAAQAGAPFQQIALDADLASSLQHLLASAADGQLSDERLRYRALDFLAALAERGGVFRPPHSPGLSGRLRALIGEAPSQHWTAQTAGKALAVSEATLRRRLAGESARFEDVLIDVRMHHAMMLVQTTSWSVPEIAQACGYKSRARFAQRFKARFGYLPSAVR</sequence>
<keyword evidence="3" id="KW-0804">Transcription</keyword>
<evidence type="ECO:0000256" key="2">
    <source>
        <dbReference type="ARBA" id="ARBA00023125"/>
    </source>
</evidence>
<protein>
    <submittedName>
        <fullName evidence="6">AraC family transcriptional regulator</fullName>
    </submittedName>
</protein>
<keyword evidence="7" id="KW-1185">Reference proteome</keyword>
<evidence type="ECO:0000259" key="5">
    <source>
        <dbReference type="PROSITE" id="PS01124"/>
    </source>
</evidence>
<dbReference type="Pfam" id="PF12833">
    <property type="entry name" value="HTH_18"/>
    <property type="match status" value="1"/>
</dbReference>
<feature type="domain" description="HTH araC/xylS-type" evidence="5">
    <location>
        <begin position="213"/>
        <end position="308"/>
    </location>
</feature>
<organism evidence="6 7">
    <name type="scientific">Comamonas terrigena</name>
    <dbReference type="NCBI Taxonomy" id="32013"/>
    <lineage>
        <taxon>Bacteria</taxon>
        <taxon>Pseudomonadati</taxon>
        <taxon>Pseudomonadota</taxon>
        <taxon>Betaproteobacteria</taxon>
        <taxon>Burkholderiales</taxon>
        <taxon>Comamonadaceae</taxon>
        <taxon>Comamonas</taxon>
    </lineage>
</organism>
<dbReference type="GO" id="GO:0000976">
    <property type="term" value="F:transcription cis-regulatory region binding"/>
    <property type="evidence" value="ECO:0007669"/>
    <property type="project" value="TreeGrafter"/>
</dbReference>
<dbReference type="PANTHER" id="PTHR47894:SF4">
    <property type="entry name" value="HTH-TYPE TRANSCRIPTIONAL REGULATOR GADX"/>
    <property type="match status" value="1"/>
</dbReference>
<dbReference type="InterPro" id="IPR009057">
    <property type="entry name" value="Homeodomain-like_sf"/>
</dbReference>
<evidence type="ECO:0000256" key="3">
    <source>
        <dbReference type="ARBA" id="ARBA00023163"/>
    </source>
</evidence>